<keyword evidence="4" id="KW-1185">Reference proteome</keyword>
<dbReference type="InterPro" id="IPR029058">
    <property type="entry name" value="AB_hydrolase_fold"/>
</dbReference>
<feature type="signal peptide" evidence="2">
    <location>
        <begin position="1"/>
        <end position="28"/>
    </location>
</feature>
<reference evidence="3 4" key="1">
    <citation type="submission" date="2024-05" db="EMBL/GenBank/DDBJ databases">
        <title>A draft genome resource for the thread blight pathogen Marasmius tenuissimus strain MS-2.</title>
        <authorList>
            <person name="Yulfo-Soto G.E."/>
            <person name="Baruah I.K."/>
            <person name="Amoako-Attah I."/>
            <person name="Bukari Y."/>
            <person name="Meinhardt L.W."/>
            <person name="Bailey B.A."/>
            <person name="Cohen S.P."/>
        </authorList>
    </citation>
    <scope>NUCLEOTIDE SEQUENCE [LARGE SCALE GENOMIC DNA]</scope>
    <source>
        <strain evidence="3 4">MS-2</strain>
    </source>
</reference>
<keyword evidence="2" id="KW-0732">Signal</keyword>
<comment type="caution">
    <text evidence="3">The sequence shown here is derived from an EMBL/GenBank/DDBJ whole genome shotgun (WGS) entry which is preliminary data.</text>
</comment>
<sequence length="477" mass="52030">MPAPLKSLSTSLVYFTLLLGLGLQCAYGLQDSAVPDKLSRRDAFTKFSNQDNNEGEDHDRLSAPSGARIKDVNVGRGGEQIPVFWSDPLTDQRADATHAFIMVHGRLRNGATYWEIMSDALKKAVNDEYPGAGPKSFVIAPQFFSEKYNKGQYTSSQVAFEDVNAWQAGDTASHPKGTNVTSMDALDAIIDDFSNKDMYPSVTNITLIGHGGGGQLIARYAAVGADAPEGVHLRYIIGDPSTNAYFTEDRPVEDHSGDPSCVFWNTWRYGYRNFNGTQSSGNKTPFQYFEKYINRDIVLLVAGNDTLPNGDQYCPARMQGGQARRNRNLAWWTYINTLARTTEPVQLFSEQFNNTPAFKNLPNWSNVTSKTRGIGPRLIVVEDAMHDAESVFGGMLGRAALFSSGQMPTGWRPDNHASTQSTCAFCDNSKDNLSPELSDENGTEGGGADGSNGSSPAVFLHVPAATLFLSAVVLTLL</sequence>
<name>A0ABR3ADT8_9AGAR</name>
<dbReference type="Proteomes" id="UP001437256">
    <property type="component" value="Unassembled WGS sequence"/>
</dbReference>
<feature type="region of interest" description="Disordered" evidence="1">
    <location>
        <begin position="46"/>
        <end position="65"/>
    </location>
</feature>
<evidence type="ECO:0000313" key="4">
    <source>
        <dbReference type="Proteomes" id="UP001437256"/>
    </source>
</evidence>
<dbReference type="Gene3D" id="3.40.50.1820">
    <property type="entry name" value="alpha/beta hydrolase"/>
    <property type="match status" value="1"/>
</dbReference>
<organism evidence="3 4">
    <name type="scientific">Marasmius tenuissimus</name>
    <dbReference type="NCBI Taxonomy" id="585030"/>
    <lineage>
        <taxon>Eukaryota</taxon>
        <taxon>Fungi</taxon>
        <taxon>Dikarya</taxon>
        <taxon>Basidiomycota</taxon>
        <taxon>Agaricomycotina</taxon>
        <taxon>Agaricomycetes</taxon>
        <taxon>Agaricomycetidae</taxon>
        <taxon>Agaricales</taxon>
        <taxon>Marasmiineae</taxon>
        <taxon>Marasmiaceae</taxon>
        <taxon>Marasmius</taxon>
    </lineage>
</organism>
<evidence type="ECO:0000256" key="1">
    <source>
        <dbReference type="SAM" id="MobiDB-lite"/>
    </source>
</evidence>
<evidence type="ECO:0000313" key="3">
    <source>
        <dbReference type="EMBL" id="KAL0071178.1"/>
    </source>
</evidence>
<dbReference type="EMBL" id="JBBXMP010000004">
    <property type="protein sequence ID" value="KAL0071178.1"/>
    <property type="molecule type" value="Genomic_DNA"/>
</dbReference>
<dbReference type="PANTHER" id="PTHR35560">
    <property type="entry name" value="BLL0132 PROTEIN"/>
    <property type="match status" value="1"/>
</dbReference>
<gene>
    <name evidence="3" type="ORF">AAF712_001740</name>
</gene>
<dbReference type="PANTHER" id="PTHR35560:SF3">
    <property type="entry name" value="PEPTIDASE S9 PROLYL OLIGOPEPTIDASE CATALYTIC DOMAIN-CONTAINING PROTEIN"/>
    <property type="match status" value="1"/>
</dbReference>
<evidence type="ECO:0008006" key="5">
    <source>
        <dbReference type="Google" id="ProtNLM"/>
    </source>
</evidence>
<proteinExistence type="predicted"/>
<accession>A0ABR3ADT8</accession>
<protein>
    <recommendedName>
        <fullName evidence="5">Transmembrane protein</fullName>
    </recommendedName>
</protein>
<feature type="chain" id="PRO_5046226302" description="Transmembrane protein" evidence="2">
    <location>
        <begin position="29"/>
        <end position="477"/>
    </location>
</feature>
<evidence type="ECO:0000256" key="2">
    <source>
        <dbReference type="SAM" id="SignalP"/>
    </source>
</evidence>
<dbReference type="SUPFAM" id="SSF53474">
    <property type="entry name" value="alpha/beta-Hydrolases"/>
    <property type="match status" value="1"/>
</dbReference>